<comment type="caution">
    <text evidence="5">The sequence shown here is derived from an EMBL/GenBank/DDBJ whole genome shotgun (WGS) entry which is preliminary data.</text>
</comment>
<evidence type="ECO:0000256" key="3">
    <source>
        <dbReference type="ARBA" id="ARBA00022729"/>
    </source>
</evidence>
<dbReference type="OrthoDB" id="9811951at2"/>
<dbReference type="GO" id="GO:1901982">
    <property type="term" value="F:maltose binding"/>
    <property type="evidence" value="ECO:0007669"/>
    <property type="project" value="TreeGrafter"/>
</dbReference>
<comment type="similarity">
    <text evidence="1">Belongs to the bacterial solute-binding protein 1 family.</text>
</comment>
<name>A0A418T7C4_9RHOB</name>
<sequence>MGKRMDFRKRLASAAMVAFVGLSGPVHAEQVTLTFANWATAEGATRDGMEKVISAFEAENPDIKIESESIAFAEMARQLVLRLRSGNPPDVAQVAGNDTFALALTKGLEPLQGYADAEFLGTLTPGAYEPLMMGEDLIAFPWNQAPAGLWYNKKLMADAGLDPENPPKTIDELNSAMAAIKEANPQVIVLGIDTTNRAFALQSNWPWIRAFGADPVAEGGAEGEEMQAYLGWLRDISEKGYVDPGRKIGEFRPLFAQDQVAFLWDQVLVQGVIQSTNGMSAEEFNQNYGVIPMPAGPGGEGYSFDGGHQLVMFGDSEHKEAAWKFMEYLGTNEAAIKTYTIETNRSIPPVKSIEDPAVAELLDTPVIETFKNDIIPTISPMPFGPEFAEYATVIMAGVQEAVTSDRPVADIAAEIQNQIGN</sequence>
<dbReference type="Pfam" id="PF01547">
    <property type="entry name" value="SBP_bac_1"/>
    <property type="match status" value="1"/>
</dbReference>
<evidence type="ECO:0000313" key="6">
    <source>
        <dbReference type="Proteomes" id="UP000284202"/>
    </source>
</evidence>
<dbReference type="PANTHER" id="PTHR30061:SF50">
    <property type="entry name" value="MALTOSE_MALTODEXTRIN-BINDING PERIPLASMIC PROTEIN"/>
    <property type="match status" value="1"/>
</dbReference>
<feature type="signal peptide" evidence="4">
    <location>
        <begin position="1"/>
        <end position="28"/>
    </location>
</feature>
<dbReference type="PANTHER" id="PTHR30061">
    <property type="entry name" value="MALTOSE-BINDING PERIPLASMIC PROTEIN"/>
    <property type="match status" value="1"/>
</dbReference>
<dbReference type="SUPFAM" id="SSF53850">
    <property type="entry name" value="Periplasmic binding protein-like II"/>
    <property type="match status" value="1"/>
</dbReference>
<keyword evidence="6" id="KW-1185">Reference proteome</keyword>
<protein>
    <submittedName>
        <fullName evidence="5">Extracellular solute-binding protein</fullName>
    </submittedName>
</protein>
<dbReference type="GO" id="GO:0015768">
    <property type="term" value="P:maltose transport"/>
    <property type="evidence" value="ECO:0007669"/>
    <property type="project" value="TreeGrafter"/>
</dbReference>
<keyword evidence="2" id="KW-0813">Transport</keyword>
<evidence type="ECO:0000256" key="2">
    <source>
        <dbReference type="ARBA" id="ARBA00022448"/>
    </source>
</evidence>
<dbReference type="InterPro" id="IPR006059">
    <property type="entry name" value="SBP"/>
</dbReference>
<dbReference type="Gene3D" id="3.40.190.10">
    <property type="entry name" value="Periplasmic binding protein-like II"/>
    <property type="match status" value="1"/>
</dbReference>
<dbReference type="GO" id="GO:0042956">
    <property type="term" value="P:maltodextrin transmembrane transport"/>
    <property type="evidence" value="ECO:0007669"/>
    <property type="project" value="TreeGrafter"/>
</dbReference>
<evidence type="ECO:0000256" key="4">
    <source>
        <dbReference type="SAM" id="SignalP"/>
    </source>
</evidence>
<evidence type="ECO:0000256" key="1">
    <source>
        <dbReference type="ARBA" id="ARBA00008520"/>
    </source>
</evidence>
<dbReference type="EMBL" id="QZCG01000001">
    <property type="protein sequence ID" value="RJE89119.1"/>
    <property type="molecule type" value="Genomic_DNA"/>
</dbReference>
<evidence type="ECO:0000313" key="5">
    <source>
        <dbReference type="EMBL" id="RJE89119.1"/>
    </source>
</evidence>
<proteinExistence type="inferred from homology"/>
<feature type="chain" id="PRO_5019581386" evidence="4">
    <location>
        <begin position="29"/>
        <end position="421"/>
    </location>
</feature>
<dbReference type="AlphaFoldDB" id="A0A418T7C4"/>
<dbReference type="Proteomes" id="UP000284202">
    <property type="component" value="Unassembled WGS sequence"/>
</dbReference>
<keyword evidence="3 4" id="KW-0732">Signal</keyword>
<accession>A0A418T7C4</accession>
<dbReference type="GO" id="GO:0055052">
    <property type="term" value="C:ATP-binding cassette (ABC) transporter complex, substrate-binding subunit-containing"/>
    <property type="evidence" value="ECO:0007669"/>
    <property type="project" value="TreeGrafter"/>
</dbReference>
<reference evidence="6" key="1">
    <citation type="submission" date="2018-09" db="EMBL/GenBank/DDBJ databases">
        <title>Acidovorax cavernicola nov. sp. isolated from Gruta de las Maravillas (Aracena, Spain).</title>
        <authorList>
            <person name="Jurado V."/>
            <person name="Gutierrez-Patricio S."/>
            <person name="Gonzalez-Pimentel J.L."/>
            <person name="Miller A.Z."/>
            <person name="Laiz L."/>
            <person name="Saiz-Jimenez C."/>
        </authorList>
    </citation>
    <scope>NUCLEOTIDE SEQUENCE [LARGE SCALE GENOMIC DNA]</scope>
    <source>
        <strain evidence="6">1011MAR3C25</strain>
    </source>
</reference>
<organism evidence="5 6">
    <name type="scientific">Paracoccus onubensis</name>
    <dbReference type="NCBI Taxonomy" id="1675788"/>
    <lineage>
        <taxon>Bacteria</taxon>
        <taxon>Pseudomonadati</taxon>
        <taxon>Pseudomonadota</taxon>
        <taxon>Alphaproteobacteria</taxon>
        <taxon>Rhodobacterales</taxon>
        <taxon>Paracoccaceae</taxon>
        <taxon>Paracoccus</taxon>
    </lineage>
</organism>
<gene>
    <name evidence="5" type="ORF">D3P04_00200</name>
</gene>